<gene>
    <name evidence="1" type="ORF">RF11_08535</name>
</gene>
<protein>
    <submittedName>
        <fullName evidence="1">Uncharacterized protein</fullName>
    </submittedName>
</protein>
<evidence type="ECO:0000313" key="1">
    <source>
        <dbReference type="EMBL" id="KII70056.1"/>
    </source>
</evidence>
<dbReference type="EMBL" id="JWZT01002207">
    <property type="protein sequence ID" value="KII70056.1"/>
    <property type="molecule type" value="Genomic_DNA"/>
</dbReference>
<accession>A0A0C2MRY7</accession>
<keyword evidence="2" id="KW-1185">Reference proteome</keyword>
<reference evidence="1 2" key="1">
    <citation type="journal article" date="2014" name="Genome Biol. Evol.">
        <title>The genome of the myxosporean Thelohanellus kitauei shows adaptations to nutrient acquisition within its fish host.</title>
        <authorList>
            <person name="Yang Y."/>
            <person name="Xiong J."/>
            <person name="Zhou Z."/>
            <person name="Huo F."/>
            <person name="Miao W."/>
            <person name="Ran C."/>
            <person name="Liu Y."/>
            <person name="Zhang J."/>
            <person name="Feng J."/>
            <person name="Wang M."/>
            <person name="Wang M."/>
            <person name="Wang L."/>
            <person name="Yao B."/>
        </authorList>
    </citation>
    <scope>NUCLEOTIDE SEQUENCE [LARGE SCALE GENOMIC DNA]</scope>
    <source>
        <strain evidence="1">Wuqing</strain>
    </source>
</reference>
<proteinExistence type="predicted"/>
<evidence type="ECO:0000313" key="2">
    <source>
        <dbReference type="Proteomes" id="UP000031668"/>
    </source>
</evidence>
<dbReference type="Proteomes" id="UP000031668">
    <property type="component" value="Unassembled WGS sequence"/>
</dbReference>
<organism evidence="1 2">
    <name type="scientific">Thelohanellus kitauei</name>
    <name type="common">Myxosporean</name>
    <dbReference type="NCBI Taxonomy" id="669202"/>
    <lineage>
        <taxon>Eukaryota</taxon>
        <taxon>Metazoa</taxon>
        <taxon>Cnidaria</taxon>
        <taxon>Myxozoa</taxon>
        <taxon>Myxosporea</taxon>
        <taxon>Bivalvulida</taxon>
        <taxon>Platysporina</taxon>
        <taxon>Myxobolidae</taxon>
        <taxon>Thelohanellus</taxon>
    </lineage>
</organism>
<sequence length="100" mass="11787">MLKNTITLKRYTNLYGLEPLKKHFRSPPRCYTDGRNQYGCNQLLLQLLPVIQMTLWELEPFLIEKRKYPNPIMGIPIISDLGIEEDIQSSCYSVRRTRVD</sequence>
<comment type="caution">
    <text evidence="1">The sequence shown here is derived from an EMBL/GenBank/DDBJ whole genome shotgun (WGS) entry which is preliminary data.</text>
</comment>
<name>A0A0C2MRY7_THEKT</name>
<dbReference type="AlphaFoldDB" id="A0A0C2MRY7"/>